<evidence type="ECO:0008006" key="3">
    <source>
        <dbReference type="Google" id="ProtNLM"/>
    </source>
</evidence>
<dbReference type="OrthoDB" id="5144514at2759"/>
<dbReference type="PANTHER" id="PTHR36195">
    <property type="entry name" value="DOMAIN PROTEIN, PUTATIVE (AFU_ORTHOLOGUE AFUA_5G01990)-RELATED-RELATED"/>
    <property type="match status" value="1"/>
</dbReference>
<dbReference type="InterPro" id="IPR006771">
    <property type="entry name" value="CetA-like"/>
</dbReference>
<dbReference type="Pfam" id="PF04681">
    <property type="entry name" value="Bys1"/>
    <property type="match status" value="1"/>
</dbReference>
<evidence type="ECO:0000313" key="1">
    <source>
        <dbReference type="EMBL" id="OJJ78479.1"/>
    </source>
</evidence>
<sequence>MTTALPHNVRGVAPSGNTGGGVTIYNNINQDLYLWSVGEDANKMITVPQGETYSEDWRINPNGGGISIKISTDPNQNDVLQYEYTLAEPKIFWDLSCIDMGTGSLFSEVGFDVTSNSDQCENATCKPGDTQCSAAYLVPSDNHATHGCPQSTNMILNIGPSDAEY</sequence>
<protein>
    <recommendedName>
        <fullName evidence="3">Thaumatin-like protein</fullName>
    </recommendedName>
</protein>
<organism evidence="1 2">
    <name type="scientific">Aspergillus glaucus CBS 516.65</name>
    <dbReference type="NCBI Taxonomy" id="1160497"/>
    <lineage>
        <taxon>Eukaryota</taxon>
        <taxon>Fungi</taxon>
        <taxon>Dikarya</taxon>
        <taxon>Ascomycota</taxon>
        <taxon>Pezizomycotina</taxon>
        <taxon>Eurotiomycetes</taxon>
        <taxon>Eurotiomycetidae</taxon>
        <taxon>Eurotiales</taxon>
        <taxon>Aspergillaceae</taxon>
        <taxon>Aspergillus</taxon>
        <taxon>Aspergillus subgen. Aspergillus</taxon>
    </lineage>
</organism>
<dbReference type="EMBL" id="KV878936">
    <property type="protein sequence ID" value="OJJ78479.1"/>
    <property type="molecule type" value="Genomic_DNA"/>
</dbReference>
<dbReference type="VEuPathDB" id="FungiDB:ASPGLDRAFT_138878"/>
<dbReference type="Proteomes" id="UP000184300">
    <property type="component" value="Unassembled WGS sequence"/>
</dbReference>
<dbReference type="AlphaFoldDB" id="A0A1L9V3R4"/>
<reference evidence="2" key="1">
    <citation type="journal article" date="2017" name="Genome Biol.">
        <title>Comparative genomics reveals high biological diversity and specific adaptations in the industrially and medically important fungal genus Aspergillus.</title>
        <authorList>
            <person name="de Vries R.P."/>
            <person name="Riley R."/>
            <person name="Wiebenga A."/>
            <person name="Aguilar-Osorio G."/>
            <person name="Amillis S."/>
            <person name="Uchima C.A."/>
            <person name="Anderluh G."/>
            <person name="Asadollahi M."/>
            <person name="Askin M."/>
            <person name="Barry K."/>
            <person name="Battaglia E."/>
            <person name="Bayram O."/>
            <person name="Benocci T."/>
            <person name="Braus-Stromeyer S.A."/>
            <person name="Caldana C."/>
            <person name="Canovas D."/>
            <person name="Cerqueira G.C."/>
            <person name="Chen F."/>
            <person name="Chen W."/>
            <person name="Choi C."/>
            <person name="Clum A."/>
            <person name="Dos Santos R.A."/>
            <person name="Damasio A.R."/>
            <person name="Diallinas G."/>
            <person name="Emri T."/>
            <person name="Fekete E."/>
            <person name="Flipphi M."/>
            <person name="Freyberg S."/>
            <person name="Gallo A."/>
            <person name="Gournas C."/>
            <person name="Habgood R."/>
            <person name="Hainaut M."/>
            <person name="Harispe M.L."/>
            <person name="Henrissat B."/>
            <person name="Hilden K.S."/>
            <person name="Hope R."/>
            <person name="Hossain A."/>
            <person name="Karabika E."/>
            <person name="Karaffa L."/>
            <person name="Karanyi Z."/>
            <person name="Krasevec N."/>
            <person name="Kuo A."/>
            <person name="Kusch H."/>
            <person name="LaButti K."/>
            <person name="Lagendijk E.L."/>
            <person name="Lapidus A."/>
            <person name="Levasseur A."/>
            <person name="Lindquist E."/>
            <person name="Lipzen A."/>
            <person name="Logrieco A.F."/>
            <person name="MacCabe A."/>
            <person name="Maekelae M.R."/>
            <person name="Malavazi I."/>
            <person name="Melin P."/>
            <person name="Meyer V."/>
            <person name="Mielnichuk N."/>
            <person name="Miskei M."/>
            <person name="Molnar A.P."/>
            <person name="Mule G."/>
            <person name="Ngan C.Y."/>
            <person name="Orejas M."/>
            <person name="Orosz E."/>
            <person name="Ouedraogo J.P."/>
            <person name="Overkamp K.M."/>
            <person name="Park H.-S."/>
            <person name="Perrone G."/>
            <person name="Piumi F."/>
            <person name="Punt P.J."/>
            <person name="Ram A.F."/>
            <person name="Ramon A."/>
            <person name="Rauscher S."/>
            <person name="Record E."/>
            <person name="Riano-Pachon D.M."/>
            <person name="Robert V."/>
            <person name="Roehrig J."/>
            <person name="Ruller R."/>
            <person name="Salamov A."/>
            <person name="Salih N.S."/>
            <person name="Samson R.A."/>
            <person name="Sandor E."/>
            <person name="Sanguinetti M."/>
            <person name="Schuetze T."/>
            <person name="Sepcic K."/>
            <person name="Shelest E."/>
            <person name="Sherlock G."/>
            <person name="Sophianopoulou V."/>
            <person name="Squina F.M."/>
            <person name="Sun H."/>
            <person name="Susca A."/>
            <person name="Todd R.B."/>
            <person name="Tsang A."/>
            <person name="Unkles S.E."/>
            <person name="van de Wiele N."/>
            <person name="van Rossen-Uffink D."/>
            <person name="Oliveira J.V."/>
            <person name="Vesth T.C."/>
            <person name="Visser J."/>
            <person name="Yu J.-H."/>
            <person name="Zhou M."/>
            <person name="Andersen M.R."/>
            <person name="Archer D.B."/>
            <person name="Baker S.E."/>
            <person name="Benoit I."/>
            <person name="Brakhage A.A."/>
            <person name="Braus G.H."/>
            <person name="Fischer R."/>
            <person name="Frisvad J.C."/>
            <person name="Goldman G.H."/>
            <person name="Houbraken J."/>
            <person name="Oakley B."/>
            <person name="Pocsi I."/>
            <person name="Scazzocchio C."/>
            <person name="Seiboth B."/>
            <person name="vanKuyk P.A."/>
            <person name="Wortman J."/>
            <person name="Dyer P.S."/>
            <person name="Grigoriev I.V."/>
        </authorList>
    </citation>
    <scope>NUCLEOTIDE SEQUENCE [LARGE SCALE GENOMIC DNA]</scope>
    <source>
        <strain evidence="2">CBS 516.65</strain>
    </source>
</reference>
<keyword evidence="2" id="KW-1185">Reference proteome</keyword>
<dbReference type="RefSeq" id="XP_022395177.1">
    <property type="nucleotide sequence ID" value="XM_022541655.1"/>
</dbReference>
<dbReference type="PANTHER" id="PTHR36195:SF6">
    <property type="entry name" value="SECRETED THAUMATIN-LIKE PROTEIN CALA"/>
    <property type="match status" value="1"/>
</dbReference>
<accession>A0A1L9V3R4</accession>
<evidence type="ECO:0000313" key="2">
    <source>
        <dbReference type="Proteomes" id="UP000184300"/>
    </source>
</evidence>
<proteinExistence type="predicted"/>
<gene>
    <name evidence="1" type="ORF">ASPGLDRAFT_138878</name>
</gene>
<dbReference type="GeneID" id="34457916"/>
<dbReference type="STRING" id="1160497.A0A1L9V3R4"/>
<name>A0A1L9V3R4_ASPGL</name>